<evidence type="ECO:0000256" key="4">
    <source>
        <dbReference type="ARBA" id="ARBA00022989"/>
    </source>
</evidence>
<dbReference type="RefSeq" id="WP_123640257.1">
    <property type="nucleotide sequence ID" value="NZ_ML119081.1"/>
</dbReference>
<evidence type="ECO:0000256" key="3">
    <source>
        <dbReference type="ARBA" id="ARBA00022692"/>
    </source>
</evidence>
<feature type="transmembrane region" description="Helical" evidence="7">
    <location>
        <begin position="333"/>
        <end position="352"/>
    </location>
</feature>
<feature type="transmembrane region" description="Helical" evidence="7">
    <location>
        <begin position="37"/>
        <end position="61"/>
    </location>
</feature>
<feature type="transmembrane region" description="Helical" evidence="7">
    <location>
        <begin position="390"/>
        <end position="423"/>
    </location>
</feature>
<feature type="transmembrane region" description="Helical" evidence="7">
    <location>
        <begin position="6"/>
        <end position="25"/>
    </location>
</feature>
<dbReference type="Pfam" id="PF00474">
    <property type="entry name" value="SSF"/>
    <property type="match status" value="1"/>
</dbReference>
<comment type="caution">
    <text evidence="8">The sequence shown here is derived from an EMBL/GenBank/DDBJ whole genome shotgun (WGS) entry which is preliminary data.</text>
</comment>
<dbReference type="PROSITE" id="PS50283">
    <property type="entry name" value="NA_SOLUT_SYMP_3"/>
    <property type="match status" value="1"/>
</dbReference>
<evidence type="ECO:0000313" key="9">
    <source>
        <dbReference type="Proteomes" id="UP000268016"/>
    </source>
</evidence>
<evidence type="ECO:0000256" key="5">
    <source>
        <dbReference type="ARBA" id="ARBA00023136"/>
    </source>
</evidence>
<dbReference type="Gene3D" id="1.20.1730.10">
    <property type="entry name" value="Sodium/glucose cotransporter"/>
    <property type="match status" value="1"/>
</dbReference>
<protein>
    <recommendedName>
        <fullName evidence="10">Sodium:solute symporter</fullName>
    </recommendedName>
</protein>
<dbReference type="AlphaFoldDB" id="A0A3N2R912"/>
<feature type="transmembrane region" description="Helical" evidence="7">
    <location>
        <begin position="177"/>
        <end position="195"/>
    </location>
</feature>
<dbReference type="InterPro" id="IPR001734">
    <property type="entry name" value="Na/solute_symporter"/>
</dbReference>
<evidence type="ECO:0000256" key="2">
    <source>
        <dbReference type="ARBA" id="ARBA00006434"/>
    </source>
</evidence>
<sequence>MEPLVVLLGLGAPAAYALMRARGIGQADFLATARRTSMALTLAGVICGNIGIGTFVALFLFTAESPVLGYTVALSYAAGLLLCAALAGRIHAASRATGTYGLVDYLAAAHGLGSSLPIWAPVAVAFALRSIVQLMALGLILELSLGLAPGIALAIAGLAVGLYTAIGGYRVALETDLAQALIILAGMALAALGLFADTPPGVAGPAFFDLGPRGLPFLIAAALFLPFSAVLAVDNWQRIATATSAGTARRAYLLGAAICTPVYLLLARLGQVAANGGASGMAEALGAFRALMPPGLPVLADLVVMMAVMSSIDTFVMPLMTGLSRTRWGMGRIRLAVAGVFAVLTLVALGIGDALTGVIAAFNTLVVFLPAVLGALVLGDRAPRAAMLSMGLGVAATLALGALALDLAALAGFLLAAGLYAALRRRA</sequence>
<dbReference type="GO" id="GO:0016020">
    <property type="term" value="C:membrane"/>
    <property type="evidence" value="ECO:0007669"/>
    <property type="project" value="UniProtKB-SubCell"/>
</dbReference>
<keyword evidence="5 7" id="KW-0472">Membrane</keyword>
<dbReference type="OrthoDB" id="8029275at2"/>
<organism evidence="8 9">
    <name type="scientific">Histidinibacterium lentulum</name>
    <dbReference type="NCBI Taxonomy" id="2480588"/>
    <lineage>
        <taxon>Bacteria</taxon>
        <taxon>Pseudomonadati</taxon>
        <taxon>Pseudomonadota</taxon>
        <taxon>Alphaproteobacteria</taxon>
        <taxon>Rhodobacterales</taxon>
        <taxon>Paracoccaceae</taxon>
        <taxon>Histidinibacterium</taxon>
    </lineage>
</organism>
<evidence type="ECO:0000256" key="7">
    <source>
        <dbReference type="SAM" id="Phobius"/>
    </source>
</evidence>
<gene>
    <name evidence="8" type="ORF">EAT49_00400</name>
</gene>
<evidence type="ECO:0008006" key="10">
    <source>
        <dbReference type="Google" id="ProtNLM"/>
    </source>
</evidence>
<name>A0A3N2R912_9RHOB</name>
<evidence type="ECO:0000256" key="1">
    <source>
        <dbReference type="ARBA" id="ARBA00004141"/>
    </source>
</evidence>
<feature type="transmembrane region" description="Helical" evidence="7">
    <location>
        <begin position="147"/>
        <end position="165"/>
    </location>
</feature>
<comment type="subcellular location">
    <subcellularLocation>
        <location evidence="1">Membrane</location>
        <topology evidence="1">Multi-pass membrane protein</topology>
    </subcellularLocation>
</comment>
<dbReference type="InterPro" id="IPR038377">
    <property type="entry name" value="Na/Glc_symporter_sf"/>
</dbReference>
<evidence type="ECO:0000313" key="8">
    <source>
        <dbReference type="EMBL" id="ROU03907.1"/>
    </source>
</evidence>
<evidence type="ECO:0000256" key="6">
    <source>
        <dbReference type="RuleBase" id="RU362091"/>
    </source>
</evidence>
<keyword evidence="9" id="KW-1185">Reference proteome</keyword>
<feature type="transmembrane region" description="Helical" evidence="7">
    <location>
        <begin position="253"/>
        <end position="274"/>
    </location>
</feature>
<feature type="transmembrane region" description="Helical" evidence="7">
    <location>
        <begin position="294"/>
        <end position="312"/>
    </location>
</feature>
<reference evidence="8 9" key="1">
    <citation type="submission" date="2018-10" db="EMBL/GenBank/DDBJ databases">
        <title>Histidinibacterium lentulum gen. nov., sp. nov., a marine bacterium from the culture broth of Picochlorum sp. 122.</title>
        <authorList>
            <person name="Wang G."/>
        </authorList>
    </citation>
    <scope>NUCLEOTIDE SEQUENCE [LARGE SCALE GENOMIC DNA]</scope>
    <source>
        <strain evidence="8 9">B17</strain>
    </source>
</reference>
<feature type="transmembrane region" description="Helical" evidence="7">
    <location>
        <begin position="215"/>
        <end position="233"/>
    </location>
</feature>
<dbReference type="EMBL" id="RDRB01000001">
    <property type="protein sequence ID" value="ROU03907.1"/>
    <property type="molecule type" value="Genomic_DNA"/>
</dbReference>
<keyword evidence="4 7" id="KW-1133">Transmembrane helix</keyword>
<keyword evidence="3 7" id="KW-0812">Transmembrane</keyword>
<dbReference type="GO" id="GO:0022857">
    <property type="term" value="F:transmembrane transporter activity"/>
    <property type="evidence" value="ECO:0007669"/>
    <property type="project" value="InterPro"/>
</dbReference>
<proteinExistence type="inferred from homology"/>
<dbReference type="Proteomes" id="UP000268016">
    <property type="component" value="Unassembled WGS sequence"/>
</dbReference>
<feature type="transmembrane region" description="Helical" evidence="7">
    <location>
        <begin position="358"/>
        <end position="378"/>
    </location>
</feature>
<feature type="transmembrane region" description="Helical" evidence="7">
    <location>
        <begin position="67"/>
        <end position="87"/>
    </location>
</feature>
<comment type="similarity">
    <text evidence="2 6">Belongs to the sodium:solute symporter (SSF) (TC 2.A.21) family.</text>
</comment>
<accession>A0A3N2R912</accession>